<evidence type="ECO:0000313" key="2">
    <source>
        <dbReference type="EMBL" id="CAL1146012.1"/>
    </source>
</evidence>
<dbReference type="AlphaFoldDB" id="A0A9P1CKC6"/>
<reference evidence="1" key="1">
    <citation type="submission" date="2022-10" db="EMBL/GenBank/DDBJ databases">
        <authorList>
            <person name="Chen Y."/>
            <person name="Dougan E. K."/>
            <person name="Chan C."/>
            <person name="Rhodes N."/>
            <person name="Thang M."/>
        </authorList>
    </citation>
    <scope>NUCLEOTIDE SEQUENCE</scope>
</reference>
<protein>
    <submittedName>
        <fullName evidence="3">START domain-containing protein</fullName>
    </submittedName>
</protein>
<dbReference type="EMBL" id="CAMXCT030001736">
    <property type="protein sequence ID" value="CAL4779949.1"/>
    <property type="molecule type" value="Genomic_DNA"/>
</dbReference>
<dbReference type="EMBL" id="CAMXCT010001736">
    <property type="protein sequence ID" value="CAI3992637.1"/>
    <property type="molecule type" value="Genomic_DNA"/>
</dbReference>
<name>A0A9P1CKC6_9DINO</name>
<reference evidence="2" key="2">
    <citation type="submission" date="2024-04" db="EMBL/GenBank/DDBJ databases">
        <authorList>
            <person name="Chen Y."/>
            <person name="Shah S."/>
            <person name="Dougan E. K."/>
            <person name="Thang M."/>
            <person name="Chan C."/>
        </authorList>
    </citation>
    <scope>NUCLEOTIDE SEQUENCE [LARGE SCALE GENOMIC DNA]</scope>
</reference>
<accession>A0A9P1CKC6</accession>
<evidence type="ECO:0000313" key="4">
    <source>
        <dbReference type="Proteomes" id="UP001152797"/>
    </source>
</evidence>
<sequence>MGAQCSCQVPEEVDANEEFPLTPSKASYTVRSAGSTSIPSDECSCPNDSKELGFKETDSQEDFLLRGQSSRSCRSYYLAGLPGDDGLSQASKGSLARLQVLVEGADFLGAEVELTKLMDELADPATADERAIISASPLVMHIKDELRLYREVAQQCCQFTEPDSFLLYSNEHLHQSIHGSFDRHNPRVFHYHLRMVFPFQLAHVFSVAFEEELSTEWNSMLLKTPELIENEQGLHTVTSSQASAMLGLLKLDFLDRTQRFIDVEGGMLVEYVKTVEEGRRGQQIWGEMSSPLVTVCFLRG</sequence>
<dbReference type="Proteomes" id="UP001152797">
    <property type="component" value="Unassembled WGS sequence"/>
</dbReference>
<gene>
    <name evidence="1" type="ORF">C1SCF055_LOCUS19451</name>
</gene>
<evidence type="ECO:0000313" key="3">
    <source>
        <dbReference type="EMBL" id="CAL4779949.1"/>
    </source>
</evidence>
<organism evidence="1">
    <name type="scientific">Cladocopium goreaui</name>
    <dbReference type="NCBI Taxonomy" id="2562237"/>
    <lineage>
        <taxon>Eukaryota</taxon>
        <taxon>Sar</taxon>
        <taxon>Alveolata</taxon>
        <taxon>Dinophyceae</taxon>
        <taxon>Suessiales</taxon>
        <taxon>Symbiodiniaceae</taxon>
        <taxon>Cladocopium</taxon>
    </lineage>
</organism>
<dbReference type="EMBL" id="CAMXCT020001736">
    <property type="protein sequence ID" value="CAL1146012.1"/>
    <property type="molecule type" value="Genomic_DNA"/>
</dbReference>
<proteinExistence type="predicted"/>
<evidence type="ECO:0000313" key="1">
    <source>
        <dbReference type="EMBL" id="CAI3992637.1"/>
    </source>
</evidence>
<comment type="caution">
    <text evidence="1">The sequence shown here is derived from an EMBL/GenBank/DDBJ whole genome shotgun (WGS) entry which is preliminary data.</text>
</comment>
<keyword evidence="4" id="KW-1185">Reference proteome</keyword>